<evidence type="ECO:0000313" key="2">
    <source>
        <dbReference type="EMBL" id="KAL2797273.1"/>
    </source>
</evidence>
<name>A0ABR4GE03_9EURO</name>
<keyword evidence="3" id="KW-1185">Reference proteome</keyword>
<reference evidence="2 3" key="1">
    <citation type="submission" date="2024-07" db="EMBL/GenBank/DDBJ databases">
        <title>Section-level genome sequencing and comparative genomics of Aspergillus sections Usti and Cavernicolus.</title>
        <authorList>
            <consortium name="Lawrence Berkeley National Laboratory"/>
            <person name="Nybo J.L."/>
            <person name="Vesth T.C."/>
            <person name="Theobald S."/>
            <person name="Frisvad J.C."/>
            <person name="Larsen T.O."/>
            <person name="Kjaerboelling I."/>
            <person name="Rothschild-Mancinelli K."/>
            <person name="Lyhne E.K."/>
            <person name="Kogle M.E."/>
            <person name="Barry K."/>
            <person name="Clum A."/>
            <person name="Na H."/>
            <person name="Ledsgaard L."/>
            <person name="Lin J."/>
            <person name="Lipzen A."/>
            <person name="Kuo A."/>
            <person name="Riley R."/>
            <person name="Mondo S."/>
            <person name="Labutti K."/>
            <person name="Haridas S."/>
            <person name="Pangalinan J."/>
            <person name="Salamov A.A."/>
            <person name="Simmons B.A."/>
            <person name="Magnuson J.K."/>
            <person name="Chen J."/>
            <person name="Drula E."/>
            <person name="Henrissat B."/>
            <person name="Wiebenga A."/>
            <person name="Lubbers R.J."/>
            <person name="Gomes A.C."/>
            <person name="Makela M.R."/>
            <person name="Stajich J."/>
            <person name="Grigoriev I.V."/>
            <person name="Mortensen U.H."/>
            <person name="De Vries R.P."/>
            <person name="Baker S.E."/>
            <person name="Andersen M.R."/>
        </authorList>
    </citation>
    <scope>NUCLEOTIDE SEQUENCE [LARGE SCALE GENOMIC DNA]</scope>
    <source>
        <strain evidence="2 3">CBS 209.92</strain>
    </source>
</reference>
<comment type="caution">
    <text evidence="2">The sequence shown here is derived from an EMBL/GenBank/DDBJ whole genome shotgun (WGS) entry which is preliminary data.</text>
</comment>
<protein>
    <recommendedName>
        <fullName evidence="4">GPI anchored protein</fullName>
    </recommendedName>
</protein>
<accession>A0ABR4GE03</accession>
<feature type="chain" id="PRO_5045871720" description="GPI anchored protein" evidence="1">
    <location>
        <begin position="24"/>
        <end position="274"/>
    </location>
</feature>
<evidence type="ECO:0000313" key="3">
    <source>
        <dbReference type="Proteomes" id="UP001610563"/>
    </source>
</evidence>
<organism evidence="2 3">
    <name type="scientific">Aspergillus keveii</name>
    <dbReference type="NCBI Taxonomy" id="714993"/>
    <lineage>
        <taxon>Eukaryota</taxon>
        <taxon>Fungi</taxon>
        <taxon>Dikarya</taxon>
        <taxon>Ascomycota</taxon>
        <taxon>Pezizomycotina</taxon>
        <taxon>Eurotiomycetes</taxon>
        <taxon>Eurotiomycetidae</taxon>
        <taxon>Eurotiales</taxon>
        <taxon>Aspergillaceae</taxon>
        <taxon>Aspergillus</taxon>
        <taxon>Aspergillus subgen. Nidulantes</taxon>
    </lineage>
</organism>
<dbReference type="Proteomes" id="UP001610563">
    <property type="component" value="Unassembled WGS sequence"/>
</dbReference>
<dbReference type="EMBL" id="JBFTWV010000020">
    <property type="protein sequence ID" value="KAL2797273.1"/>
    <property type="molecule type" value="Genomic_DNA"/>
</dbReference>
<keyword evidence="1" id="KW-0732">Signal</keyword>
<evidence type="ECO:0000256" key="1">
    <source>
        <dbReference type="SAM" id="SignalP"/>
    </source>
</evidence>
<gene>
    <name evidence="2" type="ORF">BJX66DRAFT_108178</name>
</gene>
<evidence type="ECO:0008006" key="4">
    <source>
        <dbReference type="Google" id="ProtNLM"/>
    </source>
</evidence>
<feature type="signal peptide" evidence="1">
    <location>
        <begin position="1"/>
        <end position="23"/>
    </location>
</feature>
<proteinExistence type="predicted"/>
<sequence>MIMDWVDAGFIALALGLLPGIMAQDFSKCSGLGTYYHTIERQADVDALVETDCSQLNGQIIIKQAYSGPFTFPGLTNMTGRGIQLEEGSHVTSIDFPDLEALEGSLELNAGPSLAKVSMPKLEEVPGTLFGRFPLDVELDFQSLTSVNGLDIIGNFTSLQFESLETVLGVLQVCNSEGCDSEALPPHSTMYISLPALEVAHAFYVEGRASQISAPKLRSIAGTDSGSDMEQGATPLGLMLNLTGPVSINFPDITRVEPLAAISGEIARWEALSR</sequence>